<comment type="subunit">
    <text evidence="13">Homotetramer.</text>
</comment>
<keyword evidence="4 13" id="KW-0521">NADP</keyword>
<feature type="domain" description="Dihydrodipicolinate reductase C-terminal" evidence="15">
    <location>
        <begin position="133"/>
        <end position="268"/>
    </location>
</feature>
<dbReference type="Gene3D" id="3.30.360.10">
    <property type="entry name" value="Dihydrodipicolinate Reductase, domain 2"/>
    <property type="match status" value="1"/>
</dbReference>
<dbReference type="Pfam" id="PF05173">
    <property type="entry name" value="DapB_C"/>
    <property type="match status" value="1"/>
</dbReference>
<evidence type="ECO:0000313" key="17">
    <source>
        <dbReference type="Proteomes" id="UP000809273"/>
    </source>
</evidence>
<comment type="caution">
    <text evidence="16">The sequence shown here is derived from an EMBL/GenBank/DDBJ whole genome shotgun (WGS) entry which is preliminary data.</text>
</comment>
<comment type="pathway">
    <text evidence="9 13">Amino-acid biosynthesis; L-lysine biosynthesis via DAP pathway; (S)-tetrahydrodipicolinate from L-aspartate: step 4/4.</text>
</comment>
<comment type="subcellular location">
    <subcellularLocation>
        <location evidence="13">Cytoplasm</location>
    </subcellularLocation>
</comment>
<keyword evidence="3 13" id="KW-0028">Amino-acid biosynthesis</keyword>
<dbReference type="GO" id="GO:0050661">
    <property type="term" value="F:NADP binding"/>
    <property type="evidence" value="ECO:0007669"/>
    <property type="project" value="UniProtKB-UniRule"/>
</dbReference>
<comment type="similarity">
    <text evidence="1 13">Belongs to the DapB family.</text>
</comment>
<evidence type="ECO:0000313" key="16">
    <source>
        <dbReference type="EMBL" id="MBN1574667.1"/>
    </source>
</evidence>
<dbReference type="HAMAP" id="MF_00102">
    <property type="entry name" value="DapB"/>
    <property type="match status" value="1"/>
</dbReference>
<dbReference type="PANTHER" id="PTHR20836:SF0">
    <property type="entry name" value="4-HYDROXY-TETRAHYDRODIPICOLINATE REDUCTASE 1, CHLOROPLASTIC-RELATED"/>
    <property type="match status" value="1"/>
</dbReference>
<dbReference type="InterPro" id="IPR022664">
    <property type="entry name" value="DapB_N_CS"/>
</dbReference>
<dbReference type="CDD" id="cd02274">
    <property type="entry name" value="DHDPR_N"/>
    <property type="match status" value="1"/>
</dbReference>
<evidence type="ECO:0000256" key="2">
    <source>
        <dbReference type="ARBA" id="ARBA00022490"/>
    </source>
</evidence>
<comment type="function">
    <text evidence="13">Catalyzes the conversion of 4-hydroxy-tetrahydrodipicolinate (HTPA) to tetrahydrodipicolinate.</text>
</comment>
<dbReference type="GO" id="GO:0016726">
    <property type="term" value="F:oxidoreductase activity, acting on CH or CH2 groups, NAD or NADP as acceptor"/>
    <property type="evidence" value="ECO:0007669"/>
    <property type="project" value="UniProtKB-UniRule"/>
</dbReference>
<evidence type="ECO:0000259" key="15">
    <source>
        <dbReference type="Pfam" id="PF05173"/>
    </source>
</evidence>
<name>A0A9D8PSB1_9DELT</name>
<dbReference type="PIRSF" id="PIRSF000161">
    <property type="entry name" value="DHPR"/>
    <property type="match status" value="1"/>
</dbReference>
<dbReference type="EC" id="1.17.1.8" evidence="10 13"/>
<evidence type="ECO:0000256" key="11">
    <source>
        <dbReference type="ARBA" id="ARBA00049080"/>
    </source>
</evidence>
<evidence type="ECO:0000256" key="13">
    <source>
        <dbReference type="HAMAP-Rule" id="MF_00102"/>
    </source>
</evidence>
<feature type="domain" description="Dihydrodipicolinate reductase N-terminal" evidence="14">
    <location>
        <begin position="6"/>
        <end position="129"/>
    </location>
</feature>
<comment type="caution">
    <text evidence="13">Lacks conserved residue(s) required for the propagation of feature annotation.</text>
</comment>
<evidence type="ECO:0000256" key="7">
    <source>
        <dbReference type="ARBA" id="ARBA00023027"/>
    </source>
</evidence>
<dbReference type="PROSITE" id="PS01298">
    <property type="entry name" value="DAPB"/>
    <property type="match status" value="1"/>
</dbReference>
<feature type="binding site" evidence="13">
    <location>
        <begin position="102"/>
        <end position="104"/>
    </location>
    <ligand>
        <name>NAD(+)</name>
        <dbReference type="ChEBI" id="CHEBI:57540"/>
    </ligand>
</feature>
<reference evidence="16" key="1">
    <citation type="journal article" date="2021" name="Environ. Microbiol.">
        <title>Genomic characterization of three novel Desulfobacterota classes expand the metabolic and phylogenetic diversity of the phylum.</title>
        <authorList>
            <person name="Murphy C.L."/>
            <person name="Biggerstaff J."/>
            <person name="Eichhorn A."/>
            <person name="Ewing E."/>
            <person name="Shahan R."/>
            <person name="Soriano D."/>
            <person name="Stewart S."/>
            <person name="VanMol K."/>
            <person name="Walker R."/>
            <person name="Walters P."/>
            <person name="Elshahed M.S."/>
            <person name="Youssef N.H."/>
        </authorList>
    </citation>
    <scope>NUCLEOTIDE SEQUENCE</scope>
    <source>
        <strain evidence="16">Zod_Metabat.24</strain>
    </source>
</reference>
<proteinExistence type="inferred from homology"/>
<dbReference type="InterPro" id="IPR022663">
    <property type="entry name" value="DapB_C"/>
</dbReference>
<dbReference type="AlphaFoldDB" id="A0A9D8PSB1"/>
<dbReference type="SUPFAM" id="SSF51735">
    <property type="entry name" value="NAD(P)-binding Rossmann-fold domains"/>
    <property type="match status" value="1"/>
</dbReference>
<feature type="binding site" evidence="13">
    <location>
        <position position="160"/>
    </location>
    <ligand>
        <name>(S)-2,3,4,5-tetrahydrodipicolinate</name>
        <dbReference type="ChEBI" id="CHEBI:16845"/>
    </ligand>
</feature>
<dbReference type="GO" id="GO:0008839">
    <property type="term" value="F:4-hydroxy-tetrahydrodipicolinate reductase"/>
    <property type="evidence" value="ECO:0007669"/>
    <property type="project" value="UniProtKB-UniRule"/>
</dbReference>
<dbReference type="PANTHER" id="PTHR20836">
    <property type="entry name" value="DIHYDRODIPICOLINATE REDUCTASE"/>
    <property type="match status" value="1"/>
</dbReference>
<evidence type="ECO:0000256" key="6">
    <source>
        <dbReference type="ARBA" id="ARBA00023002"/>
    </source>
</evidence>
<feature type="binding site" evidence="13">
    <location>
        <position position="38"/>
    </location>
    <ligand>
        <name>NAD(+)</name>
        <dbReference type="ChEBI" id="CHEBI:57540"/>
    </ligand>
</feature>
<evidence type="ECO:0000256" key="8">
    <source>
        <dbReference type="ARBA" id="ARBA00023154"/>
    </source>
</evidence>
<feature type="active site" description="Proton donor" evidence="13">
    <location>
        <position position="163"/>
    </location>
</feature>
<dbReference type="Gene3D" id="3.40.50.720">
    <property type="entry name" value="NAD(P)-binding Rossmann-like Domain"/>
    <property type="match status" value="1"/>
</dbReference>
<protein>
    <recommendedName>
        <fullName evidence="10 13">4-hydroxy-tetrahydrodipicolinate reductase</fullName>
        <shortName evidence="13">HTPA reductase</shortName>
        <ecNumber evidence="10 13">1.17.1.8</ecNumber>
    </recommendedName>
</protein>
<reference evidence="16" key="2">
    <citation type="submission" date="2021-01" db="EMBL/GenBank/DDBJ databases">
        <authorList>
            <person name="Hahn C.R."/>
            <person name="Youssef N.H."/>
            <person name="Elshahed M."/>
        </authorList>
    </citation>
    <scope>NUCLEOTIDE SEQUENCE</scope>
    <source>
        <strain evidence="16">Zod_Metabat.24</strain>
    </source>
</reference>
<evidence type="ECO:0000256" key="3">
    <source>
        <dbReference type="ARBA" id="ARBA00022605"/>
    </source>
</evidence>
<keyword evidence="5 13" id="KW-0220">Diaminopimelate biosynthesis</keyword>
<evidence type="ECO:0000256" key="12">
    <source>
        <dbReference type="ARBA" id="ARBA00049396"/>
    </source>
</evidence>
<dbReference type="Proteomes" id="UP000809273">
    <property type="component" value="Unassembled WGS sequence"/>
</dbReference>
<dbReference type="EMBL" id="JAFGIX010000086">
    <property type="protein sequence ID" value="MBN1574667.1"/>
    <property type="molecule type" value="Genomic_DNA"/>
</dbReference>
<organism evidence="16 17">
    <name type="scientific">Candidatus Zymogenus saltonus</name>
    <dbReference type="NCBI Taxonomy" id="2844893"/>
    <lineage>
        <taxon>Bacteria</taxon>
        <taxon>Deltaproteobacteria</taxon>
        <taxon>Candidatus Zymogenia</taxon>
        <taxon>Candidatus Zymogeniales</taxon>
        <taxon>Candidatus Zymogenaceae</taxon>
        <taxon>Candidatus Zymogenus</taxon>
    </lineage>
</organism>
<feature type="active site" description="Proton donor/acceptor" evidence="13">
    <location>
        <position position="159"/>
    </location>
</feature>
<evidence type="ECO:0000256" key="10">
    <source>
        <dbReference type="ARBA" id="ARBA00038983"/>
    </source>
</evidence>
<dbReference type="Pfam" id="PF01113">
    <property type="entry name" value="DapB_N"/>
    <property type="match status" value="1"/>
</dbReference>
<feature type="binding site" evidence="13">
    <location>
        <begin position="12"/>
        <end position="17"/>
    </location>
    <ligand>
        <name>NAD(+)</name>
        <dbReference type="ChEBI" id="CHEBI:57540"/>
    </ligand>
</feature>
<dbReference type="GO" id="GO:0009089">
    <property type="term" value="P:lysine biosynthetic process via diaminopimelate"/>
    <property type="evidence" value="ECO:0007669"/>
    <property type="project" value="UniProtKB-UniRule"/>
</dbReference>
<sequence>MTPAKINIAVTGAAGRMGKMVIGAVSTDDGLKLTGAAEAPGNPAVGTDAGTGAGAGELGVPITDDIRAAIEEADVLIDFSTPESTLKAVIAAADKKVAVVTGTTAIDDAGVAEIKKHSEAIPIVMAPNMSMCVTLLFKLAGEVAEFLGDDFDVEIVEAHHNQKVDAPSGTAKRLFEIISKALKRDPKEVGVYGREGVIGKRTGKEIGVFAVRAGDIVGEHTVIFGGIGERLELVHKAHSRMNFVRGAVRASKWIKGKPPGLYNMSDVLGI</sequence>
<keyword evidence="2 13" id="KW-0963">Cytoplasm</keyword>
<comment type="caution">
    <text evidence="13">Was originally thought to be a dihydrodipicolinate reductase (DHDPR), catalyzing the conversion of dihydrodipicolinate to tetrahydrodipicolinate. However, it was shown in E.coli that the substrate of the enzymatic reaction is not dihydrodipicolinate (DHDP) but in fact (2S,4S)-4-hydroxy-2,3,4,5-tetrahydrodipicolinic acid (HTPA), the product released by the DapA-catalyzed reaction.</text>
</comment>
<evidence type="ECO:0000256" key="4">
    <source>
        <dbReference type="ARBA" id="ARBA00022857"/>
    </source>
</evidence>
<feature type="binding site" evidence="13">
    <location>
        <begin position="169"/>
        <end position="170"/>
    </location>
    <ligand>
        <name>(S)-2,3,4,5-tetrahydrodipicolinate</name>
        <dbReference type="ChEBI" id="CHEBI:16845"/>
    </ligand>
</feature>
<gene>
    <name evidence="13" type="primary">dapB</name>
    <name evidence="16" type="ORF">JW984_15830</name>
</gene>
<evidence type="ECO:0000256" key="1">
    <source>
        <dbReference type="ARBA" id="ARBA00006642"/>
    </source>
</evidence>
<dbReference type="SUPFAM" id="SSF55347">
    <property type="entry name" value="Glyceraldehyde-3-phosphate dehydrogenase-like, C-terminal domain"/>
    <property type="match status" value="1"/>
</dbReference>
<keyword evidence="8 13" id="KW-0457">Lysine biosynthesis</keyword>
<dbReference type="InterPro" id="IPR036291">
    <property type="entry name" value="NAD(P)-bd_dom_sf"/>
</dbReference>
<dbReference type="NCBIfam" id="TIGR00036">
    <property type="entry name" value="dapB"/>
    <property type="match status" value="1"/>
</dbReference>
<dbReference type="FunFam" id="3.30.360.10:FF:000004">
    <property type="entry name" value="4-hydroxy-tetrahydrodipicolinate reductase"/>
    <property type="match status" value="1"/>
</dbReference>
<evidence type="ECO:0000259" key="14">
    <source>
        <dbReference type="Pfam" id="PF01113"/>
    </source>
</evidence>
<comment type="catalytic activity">
    <reaction evidence="12 13">
        <text>(S)-2,3,4,5-tetrahydrodipicolinate + NAD(+) + H2O = (2S,4S)-4-hydroxy-2,3,4,5-tetrahydrodipicolinate + NADH + H(+)</text>
        <dbReference type="Rhea" id="RHEA:35323"/>
        <dbReference type="ChEBI" id="CHEBI:15377"/>
        <dbReference type="ChEBI" id="CHEBI:15378"/>
        <dbReference type="ChEBI" id="CHEBI:16845"/>
        <dbReference type="ChEBI" id="CHEBI:57540"/>
        <dbReference type="ChEBI" id="CHEBI:57945"/>
        <dbReference type="ChEBI" id="CHEBI:67139"/>
        <dbReference type="EC" id="1.17.1.8"/>
    </reaction>
</comment>
<feature type="binding site" evidence="13">
    <location>
        <begin position="126"/>
        <end position="129"/>
    </location>
    <ligand>
        <name>NAD(+)</name>
        <dbReference type="ChEBI" id="CHEBI:57540"/>
    </ligand>
</feature>
<evidence type="ECO:0000256" key="5">
    <source>
        <dbReference type="ARBA" id="ARBA00022915"/>
    </source>
</evidence>
<keyword evidence="6 13" id="KW-0560">Oxidoreductase</keyword>
<dbReference type="GO" id="GO:0019877">
    <property type="term" value="P:diaminopimelate biosynthetic process"/>
    <property type="evidence" value="ECO:0007669"/>
    <property type="project" value="UniProtKB-UniRule"/>
</dbReference>
<dbReference type="InterPro" id="IPR023940">
    <property type="entry name" value="DHDPR_bac"/>
</dbReference>
<keyword evidence="7 13" id="KW-0520">NAD</keyword>
<evidence type="ECO:0000256" key="9">
    <source>
        <dbReference type="ARBA" id="ARBA00037922"/>
    </source>
</evidence>
<comment type="catalytic activity">
    <reaction evidence="11 13">
        <text>(S)-2,3,4,5-tetrahydrodipicolinate + NADP(+) + H2O = (2S,4S)-4-hydroxy-2,3,4,5-tetrahydrodipicolinate + NADPH + H(+)</text>
        <dbReference type="Rhea" id="RHEA:35331"/>
        <dbReference type="ChEBI" id="CHEBI:15377"/>
        <dbReference type="ChEBI" id="CHEBI:15378"/>
        <dbReference type="ChEBI" id="CHEBI:16845"/>
        <dbReference type="ChEBI" id="CHEBI:57783"/>
        <dbReference type="ChEBI" id="CHEBI:58349"/>
        <dbReference type="ChEBI" id="CHEBI:67139"/>
        <dbReference type="EC" id="1.17.1.8"/>
    </reaction>
</comment>
<dbReference type="GO" id="GO:0051287">
    <property type="term" value="F:NAD binding"/>
    <property type="evidence" value="ECO:0007669"/>
    <property type="project" value="UniProtKB-UniRule"/>
</dbReference>
<accession>A0A9D8PSB1</accession>
<dbReference type="InterPro" id="IPR000846">
    <property type="entry name" value="DapB_N"/>
</dbReference>
<dbReference type="GO" id="GO:0005829">
    <property type="term" value="C:cytosol"/>
    <property type="evidence" value="ECO:0007669"/>
    <property type="project" value="TreeGrafter"/>
</dbReference>